<protein>
    <submittedName>
        <fullName evidence="1">Uncharacterized protein</fullName>
    </submittedName>
</protein>
<accession>H1VC32</accession>
<dbReference type="AlphaFoldDB" id="H1VC32"/>
<organism evidence="1 2">
    <name type="scientific">Colletotrichum higginsianum (strain IMI 349063)</name>
    <name type="common">Crucifer anthracnose fungus</name>
    <dbReference type="NCBI Taxonomy" id="759273"/>
    <lineage>
        <taxon>Eukaryota</taxon>
        <taxon>Fungi</taxon>
        <taxon>Dikarya</taxon>
        <taxon>Ascomycota</taxon>
        <taxon>Pezizomycotina</taxon>
        <taxon>Sordariomycetes</taxon>
        <taxon>Hypocreomycetidae</taxon>
        <taxon>Glomerellales</taxon>
        <taxon>Glomerellaceae</taxon>
        <taxon>Colletotrichum</taxon>
        <taxon>Colletotrichum destructivum species complex</taxon>
    </lineage>
</organism>
<evidence type="ECO:0000313" key="1">
    <source>
        <dbReference type="EMBL" id="CCF37785.1"/>
    </source>
</evidence>
<name>H1VC32_COLHI</name>
<proteinExistence type="predicted"/>
<sequence>MVWGVRVDWSSSDGVIHLQGNIKSLRLMQLRSPSLRDISPCSRFLRRRGAWPGRAGVSPTIDECARLSA</sequence>
<evidence type="ECO:0000313" key="2">
    <source>
        <dbReference type="Proteomes" id="UP000007174"/>
    </source>
</evidence>
<dbReference type="HOGENOM" id="CLU_2775800_0_0_1"/>
<dbReference type="Proteomes" id="UP000007174">
    <property type="component" value="Unassembled WGS sequence"/>
</dbReference>
<gene>
    <name evidence="1" type="ORF">CH063_01775</name>
</gene>
<dbReference type="EMBL" id="CACQ02002635">
    <property type="protein sequence ID" value="CCF37785.1"/>
    <property type="molecule type" value="Genomic_DNA"/>
</dbReference>
<reference evidence="2" key="1">
    <citation type="journal article" date="2012" name="Nat. Genet.">
        <title>Lifestyle transitions in plant pathogenic Colletotrichum fungi deciphered by genome and transcriptome analyses.</title>
        <authorList>
            <person name="O'Connell R.J."/>
            <person name="Thon M.R."/>
            <person name="Hacquard S."/>
            <person name="Amyotte S.G."/>
            <person name="Kleemann J."/>
            <person name="Torres M.F."/>
            <person name="Damm U."/>
            <person name="Buiate E.A."/>
            <person name="Epstein L."/>
            <person name="Alkan N."/>
            <person name="Altmueller J."/>
            <person name="Alvarado-Balderrama L."/>
            <person name="Bauser C.A."/>
            <person name="Becker C."/>
            <person name="Birren B.W."/>
            <person name="Chen Z."/>
            <person name="Choi J."/>
            <person name="Crouch J.A."/>
            <person name="Duvick J.P."/>
            <person name="Farman M.A."/>
            <person name="Gan P."/>
            <person name="Heiman D."/>
            <person name="Henrissat B."/>
            <person name="Howard R.J."/>
            <person name="Kabbage M."/>
            <person name="Koch C."/>
            <person name="Kracher B."/>
            <person name="Kubo Y."/>
            <person name="Law A.D."/>
            <person name="Lebrun M.-H."/>
            <person name="Lee Y.-H."/>
            <person name="Miyara I."/>
            <person name="Moore N."/>
            <person name="Neumann U."/>
            <person name="Nordstroem K."/>
            <person name="Panaccione D.G."/>
            <person name="Panstruga R."/>
            <person name="Place M."/>
            <person name="Proctor R.H."/>
            <person name="Prusky D."/>
            <person name="Rech G."/>
            <person name="Reinhardt R."/>
            <person name="Rollins J.A."/>
            <person name="Rounsley S."/>
            <person name="Schardl C.L."/>
            <person name="Schwartz D.C."/>
            <person name="Shenoy N."/>
            <person name="Shirasu K."/>
            <person name="Sikhakolli U.R."/>
            <person name="Stueber K."/>
            <person name="Sukno S.A."/>
            <person name="Sweigard J.A."/>
            <person name="Takano Y."/>
            <person name="Takahara H."/>
            <person name="Trail F."/>
            <person name="van der Does H.C."/>
            <person name="Voll L.M."/>
            <person name="Will I."/>
            <person name="Young S."/>
            <person name="Zeng Q."/>
            <person name="Zhang J."/>
            <person name="Zhou S."/>
            <person name="Dickman M.B."/>
            <person name="Schulze-Lefert P."/>
            <person name="Ver Loren van Themaat E."/>
            <person name="Ma L.-J."/>
            <person name="Vaillancourt L.J."/>
        </authorList>
    </citation>
    <scope>NUCLEOTIDE SEQUENCE [LARGE SCALE GENOMIC DNA]</scope>
    <source>
        <strain evidence="2">IMI 349063</strain>
    </source>
</reference>